<evidence type="ECO:0000313" key="10">
    <source>
        <dbReference type="Proteomes" id="UP000008866"/>
    </source>
</evidence>
<evidence type="ECO:0000256" key="1">
    <source>
        <dbReference type="ARBA" id="ARBA00002212"/>
    </source>
</evidence>
<evidence type="ECO:0000256" key="2">
    <source>
        <dbReference type="ARBA" id="ARBA00004123"/>
    </source>
</evidence>
<keyword evidence="5" id="KW-0539">Nucleus</keyword>
<organism evidence="9 10">
    <name type="scientific">Arthroderma benhamiae (strain ATCC MYA-4681 / CBS 112371)</name>
    <name type="common">Trichophyton mentagrophytes</name>
    <dbReference type="NCBI Taxonomy" id="663331"/>
    <lineage>
        <taxon>Eukaryota</taxon>
        <taxon>Fungi</taxon>
        <taxon>Dikarya</taxon>
        <taxon>Ascomycota</taxon>
        <taxon>Pezizomycotina</taxon>
        <taxon>Eurotiomycetes</taxon>
        <taxon>Eurotiomycetidae</taxon>
        <taxon>Onygenales</taxon>
        <taxon>Arthrodermataceae</taxon>
        <taxon>Trichophyton</taxon>
    </lineage>
</organism>
<evidence type="ECO:0000256" key="5">
    <source>
        <dbReference type="ARBA" id="ARBA00023242"/>
    </source>
</evidence>
<dbReference type="Pfam" id="PF09649">
    <property type="entry name" value="CHZ"/>
    <property type="match status" value="1"/>
</dbReference>
<keyword evidence="4" id="KW-0143">Chaperone</keyword>
<dbReference type="AlphaFoldDB" id="D4AIX2"/>
<feature type="compositionally biased region" description="Polar residues" evidence="7">
    <location>
        <begin position="1"/>
        <end position="10"/>
    </location>
</feature>
<comment type="function">
    <text evidence="1">Forms a chaperone-bound H2A.Z-H2B complex that acts as a source for SWR1 complex-dependent H2A to H2A.Z histone replacement in chromatin.</text>
</comment>
<dbReference type="GeneID" id="9524449"/>
<reference evidence="10" key="1">
    <citation type="journal article" date="2011" name="Genome Biol.">
        <title>Comparative and functional genomics provide insights into the pathogenicity of dermatophytic fungi.</title>
        <authorList>
            <person name="Burmester A."/>
            <person name="Shelest E."/>
            <person name="Gloeckner G."/>
            <person name="Heddergott C."/>
            <person name="Schindler S."/>
            <person name="Staib P."/>
            <person name="Heidel A."/>
            <person name="Felder M."/>
            <person name="Petzold A."/>
            <person name="Szafranski K."/>
            <person name="Feuermann M."/>
            <person name="Pedruzzi I."/>
            <person name="Priebe S."/>
            <person name="Groth M."/>
            <person name="Winkler R."/>
            <person name="Li W."/>
            <person name="Kniemeyer O."/>
            <person name="Schroeckh V."/>
            <person name="Hertweck C."/>
            <person name="Hube B."/>
            <person name="White T.C."/>
            <person name="Platzer M."/>
            <person name="Guthke R."/>
            <person name="Heitman J."/>
            <person name="Woestemeyer J."/>
            <person name="Zipfel P.F."/>
            <person name="Monod M."/>
            <person name="Brakhage A.A."/>
        </authorList>
    </citation>
    <scope>NUCLEOTIDE SEQUENCE [LARGE SCALE GENOMIC DNA]</scope>
    <source>
        <strain evidence="10">ATCC MYA-4681 / CBS 112371</strain>
    </source>
</reference>
<dbReference type="Proteomes" id="UP000008866">
    <property type="component" value="Unassembled WGS sequence"/>
</dbReference>
<accession>D4AIX2</accession>
<feature type="compositionally biased region" description="Basic and acidic residues" evidence="7">
    <location>
        <begin position="114"/>
        <end position="124"/>
    </location>
</feature>
<dbReference type="KEGG" id="abe:ARB_04220"/>
<dbReference type="EMBL" id="ABSU01000001">
    <property type="protein sequence ID" value="EFE36695.1"/>
    <property type="molecule type" value="Genomic_DNA"/>
</dbReference>
<protein>
    <recommendedName>
        <fullName evidence="8">Histone chaperone domain-containing protein</fullName>
    </recommendedName>
</protein>
<dbReference type="eggNOG" id="ENOG502SCUM">
    <property type="taxonomic scope" value="Eukaryota"/>
</dbReference>
<dbReference type="HOGENOM" id="CLU_130004_1_1_1"/>
<dbReference type="SMART" id="SM01082">
    <property type="entry name" value="CHZ"/>
    <property type="match status" value="1"/>
</dbReference>
<keyword evidence="10" id="KW-1185">Reference proteome</keyword>
<dbReference type="RefSeq" id="XP_003017340.1">
    <property type="nucleotide sequence ID" value="XM_003017294.1"/>
</dbReference>
<evidence type="ECO:0000256" key="6">
    <source>
        <dbReference type="ARBA" id="ARBA00025877"/>
    </source>
</evidence>
<gene>
    <name evidence="9" type="ORF">ARB_04220</name>
</gene>
<feature type="domain" description="Histone chaperone" evidence="8">
    <location>
        <begin position="60"/>
        <end position="100"/>
    </location>
</feature>
<name>D4AIX2_ARTBC</name>
<comment type="similarity">
    <text evidence="3">Belongs to the CHZ1 family.</text>
</comment>
<evidence type="ECO:0000256" key="7">
    <source>
        <dbReference type="SAM" id="MobiDB-lite"/>
    </source>
</evidence>
<evidence type="ECO:0000259" key="8">
    <source>
        <dbReference type="SMART" id="SM01082"/>
    </source>
</evidence>
<comment type="caution">
    <text evidence="9">The sequence shown here is derived from an EMBL/GenBank/DDBJ whole genome shotgun (WGS) entry which is preliminary data.</text>
</comment>
<dbReference type="STRING" id="663331.D4AIX2"/>
<comment type="subunit">
    <text evidence="6">Forms a heterotrimer with H2A.Z-H2B, stabilizing the association of the histone dimer. Also, with a lower affinity, forms a heterotrimer with H2A-H2B.</text>
</comment>
<comment type="subcellular location">
    <subcellularLocation>
        <location evidence="2">Nucleus</location>
    </subcellularLocation>
</comment>
<evidence type="ECO:0000313" key="9">
    <source>
        <dbReference type="EMBL" id="EFE36695.1"/>
    </source>
</evidence>
<sequence length="124" mass="13541">MGDNTETTLAGNDAAMDTYVDKGKGKAVERVPDDVEMEADDSSEDEDDLVSSLLYTTVDEDEEGGNDNLEPISTDNILPSGRRTRGKEVNYAELAAQEKETGDVAMDDDDDEDFKAALDDDMEH</sequence>
<feature type="region of interest" description="Disordered" evidence="7">
    <location>
        <begin position="59"/>
        <end position="124"/>
    </location>
</feature>
<feature type="region of interest" description="Disordered" evidence="7">
    <location>
        <begin position="1"/>
        <end position="27"/>
    </location>
</feature>
<evidence type="ECO:0000256" key="3">
    <source>
        <dbReference type="ARBA" id="ARBA00008057"/>
    </source>
</evidence>
<proteinExistence type="inferred from homology"/>
<dbReference type="InterPro" id="IPR019098">
    <property type="entry name" value="Histone_chaperone_domain_CHZ"/>
</dbReference>
<feature type="compositionally biased region" description="Basic and acidic residues" evidence="7">
    <location>
        <begin position="86"/>
        <end position="102"/>
    </location>
</feature>
<dbReference type="OMA" id="NDADDLM"/>
<dbReference type="GO" id="GO:0005634">
    <property type="term" value="C:nucleus"/>
    <property type="evidence" value="ECO:0007669"/>
    <property type="project" value="UniProtKB-SubCell"/>
</dbReference>
<evidence type="ECO:0000256" key="4">
    <source>
        <dbReference type="ARBA" id="ARBA00023186"/>
    </source>
</evidence>